<evidence type="ECO:0000313" key="2">
    <source>
        <dbReference type="Proteomes" id="UP001175353"/>
    </source>
</evidence>
<dbReference type="EMBL" id="JAUJLE010000018">
    <property type="protein sequence ID" value="KAK1007195.1"/>
    <property type="molecule type" value="Genomic_DNA"/>
</dbReference>
<keyword evidence="2" id="KW-1185">Reference proteome</keyword>
<reference evidence="1" key="1">
    <citation type="submission" date="2023-06" db="EMBL/GenBank/DDBJ databases">
        <title>Black Yeasts Isolated from many extreme environments.</title>
        <authorList>
            <person name="Coleine C."/>
            <person name="Stajich J.E."/>
            <person name="Selbmann L."/>
        </authorList>
    </citation>
    <scope>NUCLEOTIDE SEQUENCE</scope>
    <source>
        <strain evidence="1">CCFEE 5200</strain>
    </source>
</reference>
<sequence length="99" mass="10481">MAATIGAHPMRVPQGTVTVRPGKFEPHMIRSRYLIDDTDILLPDGHVILPMANKLRPVGLDADSLPSADSVEMAAEVEFTGPKGAAALCRGALRGHLGI</sequence>
<dbReference type="Proteomes" id="UP001175353">
    <property type="component" value="Unassembled WGS sequence"/>
</dbReference>
<proteinExistence type="predicted"/>
<accession>A0AAN6QZR4</accession>
<evidence type="ECO:0000313" key="1">
    <source>
        <dbReference type="EMBL" id="KAK1007195.1"/>
    </source>
</evidence>
<name>A0AAN6QZR4_9PEZI</name>
<comment type="caution">
    <text evidence="1">The sequence shown here is derived from an EMBL/GenBank/DDBJ whole genome shotgun (WGS) entry which is preliminary data.</text>
</comment>
<dbReference type="AlphaFoldDB" id="A0AAN6QZR4"/>
<organism evidence="1 2">
    <name type="scientific">Friedmanniomyces endolithicus</name>
    <dbReference type="NCBI Taxonomy" id="329885"/>
    <lineage>
        <taxon>Eukaryota</taxon>
        <taxon>Fungi</taxon>
        <taxon>Dikarya</taxon>
        <taxon>Ascomycota</taxon>
        <taxon>Pezizomycotina</taxon>
        <taxon>Dothideomycetes</taxon>
        <taxon>Dothideomycetidae</taxon>
        <taxon>Mycosphaerellales</taxon>
        <taxon>Teratosphaeriaceae</taxon>
        <taxon>Friedmanniomyces</taxon>
    </lineage>
</organism>
<gene>
    <name evidence="1" type="ORF">LTR91_003404</name>
</gene>
<protein>
    <submittedName>
        <fullName evidence="1">Uncharacterized protein</fullName>
    </submittedName>
</protein>